<name>X6PBS0_RETFI</name>
<keyword evidence="4" id="KW-0677">Repeat</keyword>
<evidence type="ECO:0000256" key="2">
    <source>
        <dbReference type="ARBA" id="ARBA00022490"/>
    </source>
</evidence>
<comment type="subcellular location">
    <subcellularLocation>
        <location evidence="1">Cytoplasm</location>
    </subcellularLocation>
</comment>
<dbReference type="InterPro" id="IPR015943">
    <property type="entry name" value="WD40/YVTN_repeat-like_dom_sf"/>
</dbReference>
<dbReference type="GO" id="GO:0005868">
    <property type="term" value="C:cytoplasmic dynein complex"/>
    <property type="evidence" value="ECO:0007669"/>
    <property type="project" value="TreeGrafter"/>
</dbReference>
<dbReference type="GO" id="GO:0005737">
    <property type="term" value="C:cytoplasm"/>
    <property type="evidence" value="ECO:0007669"/>
    <property type="project" value="UniProtKB-SubCell"/>
</dbReference>
<evidence type="ECO:0000313" key="6">
    <source>
        <dbReference type="Proteomes" id="UP000023152"/>
    </source>
</evidence>
<dbReference type="InterPro" id="IPR001680">
    <property type="entry name" value="WD40_rpt"/>
</dbReference>
<dbReference type="PANTHER" id="PTHR12442:SF22">
    <property type="entry name" value="CYTOPLASMIC DYNEIN 1 INTERMEDIATE CHAIN-RELATED"/>
    <property type="match status" value="1"/>
</dbReference>
<dbReference type="AlphaFoldDB" id="X6PBS0"/>
<dbReference type="PANTHER" id="PTHR12442">
    <property type="entry name" value="DYNEIN INTERMEDIATE CHAIN"/>
    <property type="match status" value="1"/>
</dbReference>
<organism evidence="5 6">
    <name type="scientific">Reticulomyxa filosa</name>
    <dbReference type="NCBI Taxonomy" id="46433"/>
    <lineage>
        <taxon>Eukaryota</taxon>
        <taxon>Sar</taxon>
        <taxon>Rhizaria</taxon>
        <taxon>Retaria</taxon>
        <taxon>Foraminifera</taxon>
        <taxon>Monothalamids</taxon>
        <taxon>Reticulomyxidae</taxon>
        <taxon>Reticulomyxa</taxon>
    </lineage>
</organism>
<accession>X6PBS0</accession>
<gene>
    <name evidence="5" type="ORF">RFI_01953</name>
</gene>
<evidence type="ECO:0000256" key="1">
    <source>
        <dbReference type="ARBA" id="ARBA00004496"/>
    </source>
</evidence>
<keyword evidence="3" id="KW-0853">WD repeat</keyword>
<dbReference type="Gene3D" id="2.130.10.10">
    <property type="entry name" value="YVTN repeat-like/Quinoprotein amine dehydrogenase"/>
    <property type="match status" value="1"/>
</dbReference>
<keyword evidence="2" id="KW-0963">Cytoplasm</keyword>
<sequence length="226" mass="26542">MAIFTMSTFQGNHLTQLVDTYVLYTLSLKKNENRHARSKSEVAQVRAEIRGHQAPITNIQYNPIFGNPLRKRNKEHSKMTSIETGDVFLTSSYDWSLKLWHAKYNEPLAVFRKHDDYIYDCQWSTRHPCVFACVDGTGQLSIYHLVTNFEDPMLTLKSFPNRSEKAGPLTRLKWSNDGQQLLVGDNFGQFWMFQCHQSLYQCEDEDFDVFEWIIQKRIKFQTQRAT</sequence>
<dbReference type="SMART" id="SM00320">
    <property type="entry name" value="WD40"/>
    <property type="match status" value="2"/>
</dbReference>
<dbReference type="GO" id="GO:0010970">
    <property type="term" value="P:transport along microtubule"/>
    <property type="evidence" value="ECO:0007669"/>
    <property type="project" value="TreeGrafter"/>
</dbReference>
<dbReference type="InterPro" id="IPR050687">
    <property type="entry name" value="Dynein_IC"/>
</dbReference>
<dbReference type="Pfam" id="PF00400">
    <property type="entry name" value="WD40"/>
    <property type="match status" value="1"/>
</dbReference>
<protein>
    <submittedName>
        <fullName evidence="5">Dynein intermediate chain, cytosolic</fullName>
    </submittedName>
</protein>
<evidence type="ECO:0000313" key="5">
    <source>
        <dbReference type="EMBL" id="ETO35122.1"/>
    </source>
</evidence>
<dbReference type="EMBL" id="ASPP01001933">
    <property type="protein sequence ID" value="ETO35122.1"/>
    <property type="molecule type" value="Genomic_DNA"/>
</dbReference>
<comment type="caution">
    <text evidence="5">The sequence shown here is derived from an EMBL/GenBank/DDBJ whole genome shotgun (WGS) entry which is preliminary data.</text>
</comment>
<dbReference type="GO" id="GO:0045503">
    <property type="term" value="F:dynein light chain binding"/>
    <property type="evidence" value="ECO:0007669"/>
    <property type="project" value="TreeGrafter"/>
</dbReference>
<evidence type="ECO:0000256" key="3">
    <source>
        <dbReference type="ARBA" id="ARBA00022574"/>
    </source>
</evidence>
<dbReference type="GO" id="GO:0045504">
    <property type="term" value="F:dynein heavy chain binding"/>
    <property type="evidence" value="ECO:0007669"/>
    <property type="project" value="TreeGrafter"/>
</dbReference>
<evidence type="ECO:0000256" key="4">
    <source>
        <dbReference type="ARBA" id="ARBA00022737"/>
    </source>
</evidence>
<dbReference type="InterPro" id="IPR036322">
    <property type="entry name" value="WD40_repeat_dom_sf"/>
</dbReference>
<keyword evidence="6" id="KW-1185">Reference proteome</keyword>
<dbReference type="OrthoDB" id="4189at2759"/>
<proteinExistence type="predicted"/>
<dbReference type="Proteomes" id="UP000023152">
    <property type="component" value="Unassembled WGS sequence"/>
</dbReference>
<dbReference type="SUPFAM" id="SSF50978">
    <property type="entry name" value="WD40 repeat-like"/>
    <property type="match status" value="1"/>
</dbReference>
<reference evidence="5 6" key="1">
    <citation type="journal article" date="2013" name="Curr. Biol.">
        <title>The Genome of the Foraminiferan Reticulomyxa filosa.</title>
        <authorList>
            <person name="Glockner G."/>
            <person name="Hulsmann N."/>
            <person name="Schleicher M."/>
            <person name="Noegel A.A."/>
            <person name="Eichinger L."/>
            <person name="Gallinger C."/>
            <person name="Pawlowski J."/>
            <person name="Sierra R."/>
            <person name="Euteneuer U."/>
            <person name="Pillet L."/>
            <person name="Moustafa A."/>
            <person name="Platzer M."/>
            <person name="Groth M."/>
            <person name="Szafranski K."/>
            <person name="Schliwa M."/>
        </authorList>
    </citation>
    <scope>NUCLEOTIDE SEQUENCE [LARGE SCALE GENOMIC DNA]</scope>
</reference>